<protein>
    <submittedName>
        <fullName evidence="1">Uncharacterized protein</fullName>
    </submittedName>
</protein>
<reference evidence="1" key="2">
    <citation type="submission" date="2020-09" db="EMBL/GenBank/DDBJ databases">
        <authorList>
            <person name="Sun Q."/>
            <person name="Zhou Y."/>
        </authorList>
    </citation>
    <scope>NUCLEOTIDE SEQUENCE</scope>
    <source>
        <strain evidence="1">CGMCC 4.7201</strain>
    </source>
</reference>
<name>A0A918E0W2_9ACTN</name>
<gene>
    <name evidence="1" type="ORF">GCM10012280_67050</name>
</gene>
<sequence length="156" mass="16876">MASAGVPIRSPEVAIGGRGSFGMGVAVDREAHLVAPVLGLLAVQLGVAQVDRDQVHVRAARQDRDAVLGHIGLDQTLGEDPRAVQRALLALLEVVGGRDLEGDRLRRDHMLQRTALPPREDRRVDLLGELLRRQDDIAARTAEGLVRGRGHDMGVR</sequence>
<keyword evidence="2" id="KW-1185">Reference proteome</keyword>
<organism evidence="1 2">
    <name type="scientific">Wenjunlia tyrosinilytica</name>
    <dbReference type="NCBI Taxonomy" id="1544741"/>
    <lineage>
        <taxon>Bacteria</taxon>
        <taxon>Bacillati</taxon>
        <taxon>Actinomycetota</taxon>
        <taxon>Actinomycetes</taxon>
        <taxon>Kitasatosporales</taxon>
        <taxon>Streptomycetaceae</taxon>
        <taxon>Wenjunlia</taxon>
    </lineage>
</organism>
<dbReference type="AlphaFoldDB" id="A0A918E0W2"/>
<dbReference type="EMBL" id="BMMS01000048">
    <property type="protein sequence ID" value="GGO99793.1"/>
    <property type="molecule type" value="Genomic_DNA"/>
</dbReference>
<dbReference type="Proteomes" id="UP000641932">
    <property type="component" value="Unassembled WGS sequence"/>
</dbReference>
<proteinExistence type="predicted"/>
<evidence type="ECO:0000313" key="2">
    <source>
        <dbReference type="Proteomes" id="UP000641932"/>
    </source>
</evidence>
<evidence type="ECO:0000313" key="1">
    <source>
        <dbReference type="EMBL" id="GGO99793.1"/>
    </source>
</evidence>
<comment type="caution">
    <text evidence="1">The sequence shown here is derived from an EMBL/GenBank/DDBJ whole genome shotgun (WGS) entry which is preliminary data.</text>
</comment>
<reference evidence="1" key="1">
    <citation type="journal article" date="2014" name="Int. J. Syst. Evol. Microbiol.">
        <title>Complete genome sequence of Corynebacterium casei LMG S-19264T (=DSM 44701T), isolated from a smear-ripened cheese.</title>
        <authorList>
            <consortium name="US DOE Joint Genome Institute (JGI-PGF)"/>
            <person name="Walter F."/>
            <person name="Albersmeier A."/>
            <person name="Kalinowski J."/>
            <person name="Ruckert C."/>
        </authorList>
    </citation>
    <scope>NUCLEOTIDE SEQUENCE</scope>
    <source>
        <strain evidence="1">CGMCC 4.7201</strain>
    </source>
</reference>
<accession>A0A918E0W2</accession>